<organism evidence="1 2">
    <name type="scientific">Reyranella aquatilis</name>
    <dbReference type="NCBI Taxonomy" id="2035356"/>
    <lineage>
        <taxon>Bacteria</taxon>
        <taxon>Pseudomonadati</taxon>
        <taxon>Pseudomonadota</taxon>
        <taxon>Alphaproteobacteria</taxon>
        <taxon>Hyphomicrobiales</taxon>
        <taxon>Reyranellaceae</taxon>
        <taxon>Reyranella</taxon>
    </lineage>
</organism>
<dbReference type="EMBL" id="JAJISD010000001">
    <property type="protein sequence ID" value="MCC8428353.1"/>
    <property type="molecule type" value="Genomic_DNA"/>
</dbReference>
<protein>
    <recommendedName>
        <fullName evidence="3">Preprotein translocase subunit YajC</fullName>
    </recommendedName>
</protein>
<dbReference type="RefSeq" id="WP_230549547.1">
    <property type="nucleotide sequence ID" value="NZ_JAJISD010000001.1"/>
</dbReference>
<sequence length="193" mass="20271">MKMTAGVSLFAAVLAVGTSLPERQASAQVTAVPREGVAFNDVVTQRVKIETADPESRTVAFTTPTGQLVILPVADSVKNLASIDDGSMANVTYSEVITMLNLRQKGPGAQLARKDQMGQTNQTDVEAGRFTLTVVGVDLAKNTVSVIDGRGGPVRTYAANSIAKQDMLKKIKVGDVVIGMTTPLTITAISPAR</sequence>
<proteinExistence type="predicted"/>
<evidence type="ECO:0008006" key="3">
    <source>
        <dbReference type="Google" id="ProtNLM"/>
    </source>
</evidence>
<keyword evidence="2" id="KW-1185">Reference proteome</keyword>
<gene>
    <name evidence="1" type="ORF">LJ725_05215</name>
</gene>
<accession>A0ABS8KQL3</accession>
<reference evidence="1 2" key="1">
    <citation type="submission" date="2021-11" db="EMBL/GenBank/DDBJ databases">
        <authorList>
            <person name="Lee D.-H."/>
            <person name="Kim S.-B."/>
        </authorList>
    </citation>
    <scope>NUCLEOTIDE SEQUENCE [LARGE SCALE GENOMIC DNA]</scope>
    <source>
        <strain evidence="1 2">KCTC 52223</strain>
    </source>
</reference>
<name>A0ABS8KQL3_9HYPH</name>
<evidence type="ECO:0000313" key="1">
    <source>
        <dbReference type="EMBL" id="MCC8428353.1"/>
    </source>
</evidence>
<dbReference type="Proteomes" id="UP001198862">
    <property type="component" value="Unassembled WGS sequence"/>
</dbReference>
<comment type="caution">
    <text evidence="1">The sequence shown here is derived from an EMBL/GenBank/DDBJ whole genome shotgun (WGS) entry which is preliminary data.</text>
</comment>
<evidence type="ECO:0000313" key="2">
    <source>
        <dbReference type="Proteomes" id="UP001198862"/>
    </source>
</evidence>